<dbReference type="OrthoDB" id="3027208at2759"/>
<keyword evidence="3" id="KW-1185">Reference proteome</keyword>
<evidence type="ECO:0000313" key="3">
    <source>
        <dbReference type="Proteomes" id="UP000053477"/>
    </source>
</evidence>
<dbReference type="AlphaFoldDB" id="A0A0H2RX67"/>
<accession>A0A0H2RX67</accession>
<evidence type="ECO:0000313" key="2">
    <source>
        <dbReference type="EMBL" id="KLO16670.1"/>
    </source>
</evidence>
<dbReference type="InterPro" id="IPR000210">
    <property type="entry name" value="BTB/POZ_dom"/>
</dbReference>
<sequence length="347" mass="39013">MEAGVAEPKALNTPPKPHRTLWYSDGNIVLSTDRYLFKVHKSFLARHSSVFEDLFDFPVIDGTDDDAENAGACATTQEMYDGLPLVTLAGDKGEDIAHLLRAVYEPRYYDRTSNKTPLATIIALLQLSTKYDFKDIRGDVVFQISKHYPMDFSDYLTTKDSDEESSLFGKQRWECHIPLLAAAFTAQADVLLPTLYFVASGHSMEDILDPSNMDTLPPDCSRTLLLGREKLRRSLTTLAAFLPTYLAKGVKNNVCRERKPCLDIAIYSRSADFVDACFYRSGGRAIFRSNVVGLGKGNTGPRVCDVCCKYVGIEVDKCRKVIWKHVPSYFELKEWGALKEELEKMTT</sequence>
<dbReference type="InterPro" id="IPR011333">
    <property type="entry name" value="SKP1/BTB/POZ_sf"/>
</dbReference>
<organism evidence="2 3">
    <name type="scientific">Schizopora paradoxa</name>
    <dbReference type="NCBI Taxonomy" id="27342"/>
    <lineage>
        <taxon>Eukaryota</taxon>
        <taxon>Fungi</taxon>
        <taxon>Dikarya</taxon>
        <taxon>Basidiomycota</taxon>
        <taxon>Agaricomycotina</taxon>
        <taxon>Agaricomycetes</taxon>
        <taxon>Hymenochaetales</taxon>
        <taxon>Schizoporaceae</taxon>
        <taxon>Schizopora</taxon>
    </lineage>
</organism>
<reference evidence="2 3" key="1">
    <citation type="submission" date="2015-04" db="EMBL/GenBank/DDBJ databases">
        <title>Complete genome sequence of Schizopora paradoxa KUC8140, a cosmopolitan wood degrader in East Asia.</title>
        <authorList>
            <consortium name="DOE Joint Genome Institute"/>
            <person name="Min B."/>
            <person name="Park H."/>
            <person name="Jang Y."/>
            <person name="Kim J.-J."/>
            <person name="Kim K.H."/>
            <person name="Pangilinan J."/>
            <person name="Lipzen A."/>
            <person name="Riley R."/>
            <person name="Grigoriev I.V."/>
            <person name="Spatafora J.W."/>
            <person name="Choi I.-G."/>
        </authorList>
    </citation>
    <scope>NUCLEOTIDE SEQUENCE [LARGE SCALE GENOMIC DNA]</scope>
    <source>
        <strain evidence="2 3">KUC8140</strain>
    </source>
</reference>
<dbReference type="PROSITE" id="PS50097">
    <property type="entry name" value="BTB"/>
    <property type="match status" value="1"/>
</dbReference>
<protein>
    <recommendedName>
        <fullName evidence="1">BTB domain-containing protein</fullName>
    </recommendedName>
</protein>
<dbReference type="EMBL" id="KQ085913">
    <property type="protein sequence ID" value="KLO16670.1"/>
    <property type="molecule type" value="Genomic_DNA"/>
</dbReference>
<dbReference type="Proteomes" id="UP000053477">
    <property type="component" value="Unassembled WGS sequence"/>
</dbReference>
<name>A0A0H2RX67_9AGAM</name>
<evidence type="ECO:0000259" key="1">
    <source>
        <dbReference type="PROSITE" id="PS50097"/>
    </source>
</evidence>
<feature type="domain" description="BTB" evidence="1">
    <location>
        <begin position="26"/>
        <end position="55"/>
    </location>
</feature>
<dbReference type="Gene3D" id="3.30.710.10">
    <property type="entry name" value="Potassium Channel Kv1.1, Chain A"/>
    <property type="match status" value="1"/>
</dbReference>
<dbReference type="InParanoid" id="A0A0H2RX67"/>
<gene>
    <name evidence="2" type="ORF">SCHPADRAFT_869451</name>
</gene>
<proteinExistence type="predicted"/>
<dbReference type="SUPFAM" id="SSF54695">
    <property type="entry name" value="POZ domain"/>
    <property type="match status" value="1"/>
</dbReference>